<dbReference type="OrthoDB" id="5954035at2759"/>
<comment type="caution">
    <text evidence="1">The sequence shown here is derived from an EMBL/GenBank/DDBJ whole genome shotgun (WGS) entry which is preliminary data.</text>
</comment>
<dbReference type="Proteomes" id="UP000479710">
    <property type="component" value="Unassembled WGS sequence"/>
</dbReference>
<evidence type="ECO:0000313" key="2">
    <source>
        <dbReference type="Proteomes" id="UP000479710"/>
    </source>
</evidence>
<proteinExistence type="predicted"/>
<dbReference type="EMBL" id="SPHZ02000007">
    <property type="protein sequence ID" value="KAF0905292.1"/>
    <property type="molecule type" value="Genomic_DNA"/>
</dbReference>
<accession>A0A6G1CYU2</accession>
<dbReference type="AlphaFoldDB" id="A0A6G1CYU2"/>
<organism evidence="1 2">
    <name type="scientific">Oryza meyeriana var. granulata</name>
    <dbReference type="NCBI Taxonomy" id="110450"/>
    <lineage>
        <taxon>Eukaryota</taxon>
        <taxon>Viridiplantae</taxon>
        <taxon>Streptophyta</taxon>
        <taxon>Embryophyta</taxon>
        <taxon>Tracheophyta</taxon>
        <taxon>Spermatophyta</taxon>
        <taxon>Magnoliopsida</taxon>
        <taxon>Liliopsida</taxon>
        <taxon>Poales</taxon>
        <taxon>Poaceae</taxon>
        <taxon>BOP clade</taxon>
        <taxon>Oryzoideae</taxon>
        <taxon>Oryzeae</taxon>
        <taxon>Oryzinae</taxon>
        <taxon>Oryza</taxon>
        <taxon>Oryza meyeriana</taxon>
    </lineage>
</organism>
<keyword evidence="2" id="KW-1185">Reference proteome</keyword>
<protein>
    <submittedName>
        <fullName evidence="1">Uncharacterized protein</fullName>
    </submittedName>
</protein>
<gene>
    <name evidence="1" type="ORF">E2562_003890</name>
</gene>
<sequence length="68" mass="7340">MCGDATGEWILFTSPTSFNRCMLRCPSVSFEDGGVLLDNVNKQLLTKEGHYVNLSHSCIPAAASSCLC</sequence>
<name>A0A6G1CYU2_9ORYZ</name>
<evidence type="ECO:0000313" key="1">
    <source>
        <dbReference type="EMBL" id="KAF0905292.1"/>
    </source>
</evidence>
<reference evidence="1 2" key="1">
    <citation type="submission" date="2019-11" db="EMBL/GenBank/DDBJ databases">
        <title>Whole genome sequence of Oryza granulata.</title>
        <authorList>
            <person name="Li W."/>
        </authorList>
    </citation>
    <scope>NUCLEOTIDE SEQUENCE [LARGE SCALE GENOMIC DNA]</scope>
    <source>
        <strain evidence="2">cv. Menghai</strain>
        <tissue evidence="1">Leaf</tissue>
    </source>
</reference>